<evidence type="ECO:0000313" key="3">
    <source>
        <dbReference type="Proteomes" id="UP000663760"/>
    </source>
</evidence>
<dbReference type="EMBL" id="LR746281">
    <property type="protein sequence ID" value="CAA7410751.1"/>
    <property type="molecule type" value="Genomic_DNA"/>
</dbReference>
<proteinExistence type="predicted"/>
<feature type="compositionally biased region" description="Polar residues" evidence="1">
    <location>
        <begin position="62"/>
        <end position="82"/>
    </location>
</feature>
<evidence type="ECO:0000313" key="2">
    <source>
        <dbReference type="EMBL" id="CAA7410751.1"/>
    </source>
</evidence>
<dbReference type="AlphaFoldDB" id="A0A7I8LKZ2"/>
<keyword evidence="3" id="KW-1185">Reference proteome</keyword>
<name>A0A7I8LKZ2_SPIIN</name>
<dbReference type="Proteomes" id="UP000663760">
    <property type="component" value="Chromosome 18"/>
</dbReference>
<reference evidence="2" key="1">
    <citation type="submission" date="2020-02" db="EMBL/GenBank/DDBJ databases">
        <authorList>
            <person name="Scholz U."/>
            <person name="Mascher M."/>
            <person name="Fiebig A."/>
        </authorList>
    </citation>
    <scope>NUCLEOTIDE SEQUENCE</scope>
</reference>
<organism evidence="2 3">
    <name type="scientific">Spirodela intermedia</name>
    <name type="common">Intermediate duckweed</name>
    <dbReference type="NCBI Taxonomy" id="51605"/>
    <lineage>
        <taxon>Eukaryota</taxon>
        <taxon>Viridiplantae</taxon>
        <taxon>Streptophyta</taxon>
        <taxon>Embryophyta</taxon>
        <taxon>Tracheophyta</taxon>
        <taxon>Spermatophyta</taxon>
        <taxon>Magnoliopsida</taxon>
        <taxon>Liliopsida</taxon>
        <taxon>Araceae</taxon>
        <taxon>Lemnoideae</taxon>
        <taxon>Spirodela</taxon>
    </lineage>
</organism>
<accession>A0A7I8LKZ2</accession>
<feature type="region of interest" description="Disordered" evidence="1">
    <location>
        <begin position="14"/>
        <end position="82"/>
    </location>
</feature>
<evidence type="ECO:0000256" key="1">
    <source>
        <dbReference type="SAM" id="MobiDB-lite"/>
    </source>
</evidence>
<sequence>MGTTCSSLPWCHLQHTIGGSTRPSPLPPPPTPSSGDSAGNDHGSLPLAHKKEDQLKMPLSEAASSTKTIRSNETVNANIITA</sequence>
<protein>
    <submittedName>
        <fullName evidence="2">Uncharacterized protein</fullName>
    </submittedName>
</protein>
<gene>
    <name evidence="2" type="ORF">SI8410_18021429</name>
</gene>